<comment type="subcellular location">
    <subcellularLocation>
        <location evidence="1">Cell junction</location>
    </subcellularLocation>
</comment>
<gene>
    <name evidence="7" type="ORF">M9458_011886</name>
</gene>
<comment type="similarity">
    <text evidence="2">Belongs to the beta-catenin family.</text>
</comment>
<accession>A0ABD0R4Z7</accession>
<keyword evidence="4" id="KW-0130">Cell adhesion</keyword>
<evidence type="ECO:0000256" key="4">
    <source>
        <dbReference type="ARBA" id="ARBA00022889"/>
    </source>
</evidence>
<keyword evidence="3" id="KW-0677">Repeat</keyword>
<evidence type="ECO:0000313" key="7">
    <source>
        <dbReference type="EMBL" id="KAL0193590.1"/>
    </source>
</evidence>
<dbReference type="InterPro" id="IPR000225">
    <property type="entry name" value="Armadillo"/>
</dbReference>
<evidence type="ECO:0000313" key="8">
    <source>
        <dbReference type="Proteomes" id="UP001529510"/>
    </source>
</evidence>
<proteinExistence type="inferred from homology"/>
<dbReference type="SUPFAM" id="SSF48371">
    <property type="entry name" value="ARM repeat"/>
    <property type="match status" value="1"/>
</dbReference>
<dbReference type="PROSITE" id="PS50176">
    <property type="entry name" value="ARM_REPEAT"/>
    <property type="match status" value="2"/>
</dbReference>
<protein>
    <recommendedName>
        <fullName evidence="9">Catenin (Cadherin-associated protein), delta 1</fullName>
    </recommendedName>
</protein>
<dbReference type="SMART" id="SM00185">
    <property type="entry name" value="ARM"/>
    <property type="match status" value="2"/>
</dbReference>
<evidence type="ECO:0000256" key="2">
    <source>
        <dbReference type="ARBA" id="ARBA00005462"/>
    </source>
</evidence>
<feature type="non-terminal residue" evidence="7">
    <location>
        <position position="1"/>
    </location>
</feature>
<dbReference type="EMBL" id="JAMKFB020000005">
    <property type="protein sequence ID" value="KAL0193590.1"/>
    <property type="molecule type" value="Genomic_DNA"/>
</dbReference>
<dbReference type="AlphaFoldDB" id="A0ABD0R4Z7"/>
<evidence type="ECO:0000256" key="3">
    <source>
        <dbReference type="ARBA" id="ARBA00022737"/>
    </source>
</evidence>
<evidence type="ECO:0000256" key="1">
    <source>
        <dbReference type="ARBA" id="ARBA00004282"/>
    </source>
</evidence>
<comment type="caution">
    <text evidence="7">The sequence shown here is derived from an EMBL/GenBank/DDBJ whole genome shotgun (WGS) entry which is preliminary data.</text>
</comment>
<feature type="repeat" description="ARM" evidence="6">
    <location>
        <begin position="102"/>
        <end position="139"/>
    </location>
</feature>
<dbReference type="Proteomes" id="UP001529510">
    <property type="component" value="Unassembled WGS sequence"/>
</dbReference>
<keyword evidence="5" id="KW-0965">Cell junction</keyword>
<dbReference type="GO" id="GO:0048513">
    <property type="term" value="P:animal organ development"/>
    <property type="evidence" value="ECO:0007669"/>
    <property type="project" value="UniProtKB-ARBA"/>
</dbReference>
<organism evidence="7 8">
    <name type="scientific">Cirrhinus mrigala</name>
    <name type="common">Mrigala</name>
    <dbReference type="NCBI Taxonomy" id="683832"/>
    <lineage>
        <taxon>Eukaryota</taxon>
        <taxon>Metazoa</taxon>
        <taxon>Chordata</taxon>
        <taxon>Craniata</taxon>
        <taxon>Vertebrata</taxon>
        <taxon>Euteleostomi</taxon>
        <taxon>Actinopterygii</taxon>
        <taxon>Neopterygii</taxon>
        <taxon>Teleostei</taxon>
        <taxon>Ostariophysi</taxon>
        <taxon>Cypriniformes</taxon>
        <taxon>Cyprinidae</taxon>
        <taxon>Labeoninae</taxon>
        <taxon>Labeonini</taxon>
        <taxon>Cirrhinus</taxon>
    </lineage>
</organism>
<dbReference type="PANTHER" id="PTHR10372:SF5">
    <property type="entry name" value="SPLICING REGULATOR ARVCF"/>
    <property type="match status" value="1"/>
</dbReference>
<evidence type="ECO:0000256" key="6">
    <source>
        <dbReference type="PROSITE-ProRule" id="PRU00259"/>
    </source>
</evidence>
<dbReference type="PANTHER" id="PTHR10372">
    <property type="entry name" value="PLAKOPHILLIN-RELATED"/>
    <property type="match status" value="1"/>
</dbReference>
<dbReference type="GO" id="GO:0007155">
    <property type="term" value="P:cell adhesion"/>
    <property type="evidence" value="ECO:0007669"/>
    <property type="project" value="UniProtKB-KW"/>
</dbReference>
<dbReference type="Pfam" id="PF00514">
    <property type="entry name" value="Arm"/>
    <property type="match status" value="2"/>
</dbReference>
<dbReference type="InterPro" id="IPR028435">
    <property type="entry name" value="Plakophilin/d_Catenin"/>
</dbReference>
<dbReference type="Gene3D" id="1.25.10.10">
    <property type="entry name" value="Leucine-rich Repeat Variant"/>
    <property type="match status" value="1"/>
</dbReference>
<sequence length="170" mass="19087">GYEDPIEAELIDERHPYIHGMYPAPLAQPERGSLASLDRMGGRRSPSIDSIRKDPRWRDPDLPEVIAMLGHPIDPVKSNAAAYLQHLCYENDKIKKDVRQLKGIPVLVGLLDHPKAEVHRKACGALRNISYGKDHDNKVAIKSCDGIPALIRLLRKTNDMEVRELITGMI</sequence>
<feature type="repeat" description="ARM" evidence="6">
    <location>
        <begin position="145"/>
        <end position="170"/>
    </location>
</feature>
<reference evidence="7 8" key="1">
    <citation type="submission" date="2024-05" db="EMBL/GenBank/DDBJ databases">
        <title>Genome sequencing and assembly of Indian major carp, Cirrhinus mrigala (Hamilton, 1822).</title>
        <authorList>
            <person name="Mohindra V."/>
            <person name="Chowdhury L.M."/>
            <person name="Lal K."/>
            <person name="Jena J.K."/>
        </authorList>
    </citation>
    <scope>NUCLEOTIDE SEQUENCE [LARGE SCALE GENOMIC DNA]</scope>
    <source>
        <strain evidence="7">CM1030</strain>
        <tissue evidence="7">Blood</tissue>
    </source>
</reference>
<dbReference type="GO" id="GO:0070161">
    <property type="term" value="C:anchoring junction"/>
    <property type="evidence" value="ECO:0007669"/>
    <property type="project" value="UniProtKB-SubCell"/>
</dbReference>
<keyword evidence="8" id="KW-1185">Reference proteome</keyword>
<dbReference type="InterPro" id="IPR011989">
    <property type="entry name" value="ARM-like"/>
</dbReference>
<name>A0ABD0R4Z7_CIRMR</name>
<evidence type="ECO:0008006" key="9">
    <source>
        <dbReference type="Google" id="ProtNLM"/>
    </source>
</evidence>
<dbReference type="InterPro" id="IPR016024">
    <property type="entry name" value="ARM-type_fold"/>
</dbReference>
<evidence type="ECO:0000256" key="5">
    <source>
        <dbReference type="ARBA" id="ARBA00022949"/>
    </source>
</evidence>